<evidence type="ECO:0000313" key="5">
    <source>
        <dbReference type="WBParaSite" id="SSTP_0000843300.1"/>
    </source>
</evidence>
<keyword evidence="1" id="KW-0547">Nucleotide-binding</keyword>
<evidence type="ECO:0000256" key="3">
    <source>
        <dbReference type="ARBA" id="ARBA00022806"/>
    </source>
</evidence>
<dbReference type="Gene3D" id="3.40.50.300">
    <property type="entry name" value="P-loop containing nucleotide triphosphate hydrolases"/>
    <property type="match status" value="1"/>
</dbReference>
<dbReference type="GO" id="GO:0000460">
    <property type="term" value="P:maturation of 5.8S rRNA"/>
    <property type="evidence" value="ECO:0007669"/>
    <property type="project" value="TreeGrafter"/>
</dbReference>
<dbReference type="PANTHER" id="PTHR12131:SF7">
    <property type="entry name" value="EXOSOME RNA HELICASE MTR4"/>
    <property type="match status" value="1"/>
</dbReference>
<reference evidence="5" key="1">
    <citation type="submission" date="2015-08" db="UniProtKB">
        <authorList>
            <consortium name="WormBaseParasite"/>
        </authorList>
    </citation>
    <scope>IDENTIFICATION</scope>
</reference>
<evidence type="ECO:0000256" key="1">
    <source>
        <dbReference type="ARBA" id="ARBA00022741"/>
    </source>
</evidence>
<accession>A0A0K0EG25</accession>
<keyword evidence="3" id="KW-0347">Helicase</keyword>
<dbReference type="GO" id="GO:0005634">
    <property type="term" value="C:nucleus"/>
    <property type="evidence" value="ECO:0007669"/>
    <property type="project" value="TreeGrafter"/>
</dbReference>
<protein>
    <submittedName>
        <fullName evidence="5">Helicase C-terminal domain-containing protein</fullName>
    </submittedName>
</protein>
<dbReference type="AlphaFoldDB" id="A0A0K0EG25"/>
<dbReference type="STRING" id="6248.A0A0K0EG25"/>
<name>A0A0K0EG25_STRER</name>
<proteinExistence type="predicted"/>
<dbReference type="InterPro" id="IPR027417">
    <property type="entry name" value="P-loop_NTPase"/>
</dbReference>
<keyword evidence="2" id="KW-0378">Hydrolase</keyword>
<dbReference type="InterPro" id="IPR050699">
    <property type="entry name" value="RNA-DNA_Helicase"/>
</dbReference>
<dbReference type="WBParaSite" id="SSTP_0000843300.1">
    <property type="protein sequence ID" value="SSTP_0000843300.1"/>
    <property type="gene ID" value="SSTP_0000843300"/>
</dbReference>
<keyword evidence="4" id="KW-0067">ATP-binding</keyword>
<evidence type="ECO:0000256" key="4">
    <source>
        <dbReference type="ARBA" id="ARBA00022840"/>
    </source>
</evidence>
<dbReference type="GO" id="GO:0004386">
    <property type="term" value="F:helicase activity"/>
    <property type="evidence" value="ECO:0007669"/>
    <property type="project" value="UniProtKB-KW"/>
</dbReference>
<dbReference type="PANTHER" id="PTHR12131">
    <property type="entry name" value="ATP-DEPENDENT RNA AND DNA HELICASE"/>
    <property type="match status" value="1"/>
</dbReference>
<dbReference type="SUPFAM" id="SSF52540">
    <property type="entry name" value="P-loop containing nucleoside triphosphate hydrolases"/>
    <property type="match status" value="1"/>
</dbReference>
<evidence type="ECO:0000256" key="2">
    <source>
        <dbReference type="ARBA" id="ARBA00022801"/>
    </source>
</evidence>
<organism evidence="5">
    <name type="scientific">Strongyloides stercoralis</name>
    <name type="common">Threadworm</name>
    <dbReference type="NCBI Taxonomy" id="6248"/>
    <lineage>
        <taxon>Eukaryota</taxon>
        <taxon>Metazoa</taxon>
        <taxon>Ecdysozoa</taxon>
        <taxon>Nematoda</taxon>
        <taxon>Chromadorea</taxon>
        <taxon>Rhabditida</taxon>
        <taxon>Tylenchina</taxon>
        <taxon>Panagrolaimomorpha</taxon>
        <taxon>Strongyloidoidea</taxon>
        <taxon>Strongyloididae</taxon>
        <taxon>Strongyloides</taxon>
    </lineage>
</organism>
<sequence length="110" mass="12678">MNELNDYKQRILKRIAVHHSSLMKFTKELMEQLFNNGGIKVIFPTKTLAVVLNAPTKSVLFTSLQKFNGEKKRRCEKSEFVRMAKRAGRRGVDNKSVIILSLTEPLMKKI</sequence>
<dbReference type="GO" id="GO:0005524">
    <property type="term" value="F:ATP binding"/>
    <property type="evidence" value="ECO:0007669"/>
    <property type="project" value="UniProtKB-KW"/>
</dbReference>
<dbReference type="GO" id="GO:0016787">
    <property type="term" value="F:hydrolase activity"/>
    <property type="evidence" value="ECO:0007669"/>
    <property type="project" value="UniProtKB-KW"/>
</dbReference>